<evidence type="ECO:0000313" key="3">
    <source>
        <dbReference type="Proteomes" id="UP000269396"/>
    </source>
</evidence>
<organism evidence="2 3">
    <name type="scientific">Schistosoma mattheei</name>
    <dbReference type="NCBI Taxonomy" id="31246"/>
    <lineage>
        <taxon>Eukaryota</taxon>
        <taxon>Metazoa</taxon>
        <taxon>Spiralia</taxon>
        <taxon>Lophotrochozoa</taxon>
        <taxon>Platyhelminthes</taxon>
        <taxon>Trematoda</taxon>
        <taxon>Digenea</taxon>
        <taxon>Strigeidida</taxon>
        <taxon>Schistosomatoidea</taxon>
        <taxon>Schistosomatidae</taxon>
        <taxon>Schistosoma</taxon>
    </lineage>
</organism>
<keyword evidence="3" id="KW-1185">Reference proteome</keyword>
<dbReference type="InterPro" id="IPR036465">
    <property type="entry name" value="vWFA_dom_sf"/>
</dbReference>
<reference evidence="2 3" key="1">
    <citation type="submission" date="2018-11" db="EMBL/GenBank/DDBJ databases">
        <authorList>
            <consortium name="Pathogen Informatics"/>
        </authorList>
    </citation>
    <scope>NUCLEOTIDE SEQUENCE [LARGE SCALE GENOMIC DNA]</scope>
    <source>
        <strain>Denwood</strain>
        <strain evidence="3">Zambia</strain>
    </source>
</reference>
<proteinExistence type="predicted"/>
<dbReference type="InterPro" id="IPR001375">
    <property type="entry name" value="Peptidase_S9_cat"/>
</dbReference>
<dbReference type="SUPFAM" id="SSF53300">
    <property type="entry name" value="vWA-like"/>
    <property type="match status" value="1"/>
</dbReference>
<dbReference type="AlphaFoldDB" id="A0A183PPP2"/>
<gene>
    <name evidence="2" type="ORF">SMTD_LOCUS16329</name>
</gene>
<dbReference type="InterPro" id="IPR029058">
    <property type="entry name" value="AB_hydrolase_fold"/>
</dbReference>
<keyword evidence="1" id="KW-0378">Hydrolase</keyword>
<evidence type="ECO:0000313" key="2">
    <source>
        <dbReference type="EMBL" id="VDP71014.1"/>
    </source>
</evidence>
<sequence>MGSYREQMERLIQDIATKFALNYLQKFGSNLKAVLFGGSHGGFLTLHLASRYKNLYHVATARNPVAHLVSLIDTSDIPDWCYTESGLADWCEWPLGHLPNGNELMRLSNQSPLKYLDKTWSVPLLMLLGGKDRRVPNSQGLTFCRKLKALCPTVPCETLLYPYDSHPLDSPACSLDVFVNCLQDMRSGVIFLIDCTPTMLGLHGSFDLNSSNTVDSSSVKSGFDLSLLCCQTFQQNKALHSPFDMTGLVLMRTNESSVEMKNIMVLQVS</sequence>
<dbReference type="Gene3D" id="3.40.50.1820">
    <property type="entry name" value="alpha/beta hydrolase"/>
    <property type="match status" value="1"/>
</dbReference>
<dbReference type="GO" id="GO:0004252">
    <property type="term" value="F:serine-type endopeptidase activity"/>
    <property type="evidence" value="ECO:0007669"/>
    <property type="project" value="TreeGrafter"/>
</dbReference>
<dbReference type="GO" id="GO:0006508">
    <property type="term" value="P:proteolysis"/>
    <property type="evidence" value="ECO:0007669"/>
    <property type="project" value="InterPro"/>
</dbReference>
<dbReference type="SUPFAM" id="SSF53474">
    <property type="entry name" value="alpha/beta-Hydrolases"/>
    <property type="match status" value="1"/>
</dbReference>
<dbReference type="EMBL" id="UZAL01037040">
    <property type="protein sequence ID" value="VDP71014.1"/>
    <property type="molecule type" value="Genomic_DNA"/>
</dbReference>
<name>A0A183PPP2_9TREM</name>
<dbReference type="PANTHER" id="PTHR42776:SF4">
    <property type="entry name" value="ACYLAMINO-ACID-RELEASING ENZYME"/>
    <property type="match status" value="1"/>
</dbReference>
<protein>
    <submittedName>
        <fullName evidence="2">Uncharacterized protein</fullName>
    </submittedName>
</protein>
<evidence type="ECO:0000256" key="1">
    <source>
        <dbReference type="ARBA" id="ARBA00022801"/>
    </source>
</evidence>
<dbReference type="Pfam" id="PF00326">
    <property type="entry name" value="Peptidase_S9"/>
    <property type="match status" value="1"/>
</dbReference>
<dbReference type="Gene3D" id="3.40.50.410">
    <property type="entry name" value="von Willebrand factor, type A domain"/>
    <property type="match status" value="1"/>
</dbReference>
<dbReference type="STRING" id="31246.A0A183PPP2"/>
<dbReference type="PANTHER" id="PTHR42776">
    <property type="entry name" value="SERINE PEPTIDASE S9 FAMILY MEMBER"/>
    <property type="match status" value="1"/>
</dbReference>
<dbReference type="Proteomes" id="UP000269396">
    <property type="component" value="Unassembled WGS sequence"/>
</dbReference>
<accession>A0A183PPP2</accession>